<dbReference type="AlphaFoldDB" id="A0AAW3ZVD2"/>
<evidence type="ECO:0000256" key="6">
    <source>
        <dbReference type="PIRSR" id="PIRSR000097-3"/>
    </source>
</evidence>
<evidence type="ECO:0000313" key="10">
    <source>
        <dbReference type="Proteomes" id="UP000650616"/>
    </source>
</evidence>
<reference evidence="9 10" key="1">
    <citation type="submission" date="2015-08" db="EMBL/GenBank/DDBJ databases">
        <title>Comparative genomics of the Campylobacter concisus group.</title>
        <authorList>
            <person name="Yee E."/>
            <person name="Chapman M.H."/>
            <person name="Huynh S."/>
            <person name="Bono J.L."/>
            <person name="On S.L."/>
            <person name="St Leger J."/>
            <person name="Foster G."/>
            <person name="Parker C.T."/>
            <person name="Miller W.G."/>
        </authorList>
    </citation>
    <scope>NUCLEOTIDE SEQUENCE [LARGE SCALE GENOMIC DNA]</scope>
    <source>
        <strain evidence="9 10">RM9337</strain>
    </source>
</reference>
<dbReference type="InterPro" id="IPR020471">
    <property type="entry name" value="AKR"/>
</dbReference>
<evidence type="ECO:0000313" key="9">
    <source>
        <dbReference type="EMBL" id="MBE3608607.1"/>
    </source>
</evidence>
<evidence type="ECO:0000256" key="4">
    <source>
        <dbReference type="PIRSR" id="PIRSR000097-1"/>
    </source>
</evidence>
<evidence type="ECO:0000256" key="1">
    <source>
        <dbReference type="ARBA" id="ARBA00007905"/>
    </source>
</evidence>
<protein>
    <submittedName>
        <fullName evidence="9">Aldo/keto reductase</fullName>
    </submittedName>
</protein>
<feature type="site" description="Lowers pKa of active site Tyr" evidence="6">
    <location>
        <position position="76"/>
    </location>
</feature>
<keyword evidence="10" id="KW-1185">Reference proteome</keyword>
<dbReference type="RefSeq" id="WP_170016854.1">
    <property type="nucleotide sequence ID" value="NZ_CP012545.1"/>
</dbReference>
<accession>A0AAW3ZVD2</accession>
<comment type="similarity">
    <text evidence="1">Belongs to the aldo/keto reductase family.</text>
</comment>
<organism evidence="9 10">
    <name type="scientific">Campylobacter californiensis</name>
    <dbReference type="NCBI Taxonomy" id="1032243"/>
    <lineage>
        <taxon>Bacteria</taxon>
        <taxon>Pseudomonadati</taxon>
        <taxon>Campylobacterota</taxon>
        <taxon>Epsilonproteobacteria</taxon>
        <taxon>Campylobacterales</taxon>
        <taxon>Campylobacteraceae</taxon>
        <taxon>Campylobacter</taxon>
    </lineage>
</organism>
<sequence>MQYKILNDGNKMPMLGFGVFQIEPNLTQKCVEDAISVGYRSIDTAQAYFNEEQTGAALRTAIEGGVKREELFVTTKIWINNMDSETKALKSIETSLKKLGLDYLDMLLIHQPYNDIYGTWRVMKRLKDEGVLKSIGVSNFYADRVADLCENTGVVPAINQLECHPFYQREALKKVLDSYGVAFWSWASFAEGKNDIFKNQILQSIGDKYGKSVAQVVLRWLIQRDILVIPKSVNVERMRENFDVFDFTLSDDDMKLISTLDTDKTLFFDHTDSERAKWIINVWKDKFK</sequence>
<dbReference type="CDD" id="cd19133">
    <property type="entry name" value="AKR_AKR5F1"/>
    <property type="match status" value="1"/>
</dbReference>
<dbReference type="FunFam" id="3.20.20.100:FF:000015">
    <property type="entry name" value="Oxidoreductase, aldo/keto reductase family"/>
    <property type="match status" value="1"/>
</dbReference>
<dbReference type="PANTHER" id="PTHR43827:SF3">
    <property type="entry name" value="NADP-DEPENDENT OXIDOREDUCTASE DOMAIN-CONTAINING PROTEIN"/>
    <property type="match status" value="1"/>
</dbReference>
<keyword evidence="2" id="KW-0521">NADP</keyword>
<dbReference type="EMBL" id="LIWG01000010">
    <property type="protein sequence ID" value="MBE3608607.1"/>
    <property type="molecule type" value="Genomic_DNA"/>
</dbReference>
<gene>
    <name evidence="8" type="ORF">CCAL12919_06025</name>
    <name evidence="9" type="ORF">CCAL9337_07735</name>
</gene>
<dbReference type="PROSITE" id="PS00063">
    <property type="entry name" value="ALDOKETO_REDUCTASE_3"/>
    <property type="match status" value="1"/>
</dbReference>
<reference evidence="8 11" key="2">
    <citation type="submission" date="2020-10" db="EMBL/GenBank/DDBJ databases">
        <title>Campylobacter californiensis sp. nov. isolated from cattle and feral swine in California.</title>
        <authorList>
            <person name="Miller W.G."/>
        </authorList>
    </citation>
    <scope>NUCLEOTIDE SEQUENCE [LARGE SCALE GENOMIC DNA]</scope>
    <source>
        <strain evidence="8 11">RM12919</strain>
    </source>
</reference>
<evidence type="ECO:0000256" key="2">
    <source>
        <dbReference type="ARBA" id="ARBA00022857"/>
    </source>
</evidence>
<dbReference type="Pfam" id="PF00248">
    <property type="entry name" value="Aldo_ket_red"/>
    <property type="match status" value="1"/>
</dbReference>
<dbReference type="InterPro" id="IPR036812">
    <property type="entry name" value="NAD(P)_OxRdtase_dom_sf"/>
</dbReference>
<feature type="binding site" evidence="5">
    <location>
        <position position="110"/>
    </location>
    <ligand>
        <name>substrate</name>
    </ligand>
</feature>
<evidence type="ECO:0000259" key="7">
    <source>
        <dbReference type="Pfam" id="PF00248"/>
    </source>
</evidence>
<dbReference type="Proteomes" id="UP001318760">
    <property type="component" value="Unassembled WGS sequence"/>
</dbReference>
<dbReference type="PANTHER" id="PTHR43827">
    <property type="entry name" value="2,5-DIKETO-D-GLUCONIC ACID REDUCTASE"/>
    <property type="match status" value="1"/>
</dbReference>
<evidence type="ECO:0000313" key="8">
    <source>
        <dbReference type="EMBL" id="MBE2986689.1"/>
    </source>
</evidence>
<keyword evidence="3" id="KW-0560">Oxidoreductase</keyword>
<dbReference type="InterPro" id="IPR023210">
    <property type="entry name" value="NADP_OxRdtase_dom"/>
</dbReference>
<dbReference type="SUPFAM" id="SSF51430">
    <property type="entry name" value="NAD(P)-linked oxidoreductase"/>
    <property type="match status" value="1"/>
</dbReference>
<comment type="caution">
    <text evidence="9">The sequence shown here is derived from an EMBL/GenBank/DDBJ whole genome shotgun (WGS) entry which is preliminary data.</text>
</comment>
<evidence type="ECO:0000256" key="3">
    <source>
        <dbReference type="ARBA" id="ARBA00023002"/>
    </source>
</evidence>
<feature type="domain" description="NADP-dependent oxidoreductase" evidence="7">
    <location>
        <begin position="21"/>
        <end position="260"/>
    </location>
</feature>
<evidence type="ECO:0000256" key="5">
    <source>
        <dbReference type="PIRSR" id="PIRSR000097-2"/>
    </source>
</evidence>
<dbReference type="InterPro" id="IPR018170">
    <property type="entry name" value="Aldo/ket_reductase_CS"/>
</dbReference>
<dbReference type="EMBL" id="JADBHS010000010">
    <property type="protein sequence ID" value="MBE2986689.1"/>
    <property type="molecule type" value="Genomic_DNA"/>
</dbReference>
<name>A0AAW3ZVD2_9BACT</name>
<evidence type="ECO:0000313" key="11">
    <source>
        <dbReference type="Proteomes" id="UP001318760"/>
    </source>
</evidence>
<dbReference type="PIRSF" id="PIRSF000097">
    <property type="entry name" value="AKR"/>
    <property type="match status" value="1"/>
</dbReference>
<dbReference type="GO" id="GO:0016616">
    <property type="term" value="F:oxidoreductase activity, acting on the CH-OH group of donors, NAD or NADP as acceptor"/>
    <property type="evidence" value="ECO:0007669"/>
    <property type="project" value="UniProtKB-ARBA"/>
</dbReference>
<dbReference type="Proteomes" id="UP000650616">
    <property type="component" value="Unassembled WGS sequence"/>
</dbReference>
<dbReference type="PRINTS" id="PR00069">
    <property type="entry name" value="ALDKETRDTASE"/>
</dbReference>
<proteinExistence type="inferred from homology"/>
<feature type="active site" description="Proton donor" evidence="4">
    <location>
        <position position="48"/>
    </location>
</feature>
<dbReference type="Gene3D" id="3.20.20.100">
    <property type="entry name" value="NADP-dependent oxidoreductase domain"/>
    <property type="match status" value="1"/>
</dbReference>